<dbReference type="HOGENOM" id="CLU_012950_0_0_1"/>
<keyword evidence="2" id="KW-0732">Signal</keyword>
<dbReference type="PANTHER" id="PTHR31227">
    <property type="entry name" value="PROTEIN CBG15697"/>
    <property type="match status" value="1"/>
</dbReference>
<dbReference type="Pfam" id="PF02206">
    <property type="entry name" value="WSN"/>
    <property type="match status" value="1"/>
</dbReference>
<feature type="signal peptide" evidence="2">
    <location>
        <begin position="1"/>
        <end position="16"/>
    </location>
</feature>
<protein>
    <recommendedName>
        <fullName evidence="3">Domain of unknown function WSN domain-containing protein</fullName>
    </recommendedName>
</protein>
<dbReference type="eggNOG" id="ENOG502RYAB">
    <property type="taxonomic scope" value="Eukaryota"/>
</dbReference>
<dbReference type="STRING" id="31234.E3N6Z5"/>
<dbReference type="AlphaFoldDB" id="E3N6Z5"/>
<feature type="region of interest" description="Disordered" evidence="1">
    <location>
        <begin position="128"/>
        <end position="152"/>
    </location>
</feature>
<dbReference type="Proteomes" id="UP000008281">
    <property type="component" value="Unassembled WGS sequence"/>
</dbReference>
<dbReference type="EMBL" id="DS268544">
    <property type="protein sequence ID" value="EFO88335.1"/>
    <property type="molecule type" value="Genomic_DNA"/>
</dbReference>
<evidence type="ECO:0000259" key="3">
    <source>
        <dbReference type="SMART" id="SM00453"/>
    </source>
</evidence>
<organism evidence="5">
    <name type="scientific">Caenorhabditis remanei</name>
    <name type="common">Caenorhabditis vulgaris</name>
    <dbReference type="NCBI Taxonomy" id="31234"/>
    <lineage>
        <taxon>Eukaryota</taxon>
        <taxon>Metazoa</taxon>
        <taxon>Ecdysozoa</taxon>
        <taxon>Nematoda</taxon>
        <taxon>Chromadorea</taxon>
        <taxon>Rhabditida</taxon>
        <taxon>Rhabditina</taxon>
        <taxon>Rhabditomorpha</taxon>
        <taxon>Rhabditoidea</taxon>
        <taxon>Rhabditidae</taxon>
        <taxon>Peloderinae</taxon>
        <taxon>Caenorhabditis</taxon>
    </lineage>
</organism>
<evidence type="ECO:0000313" key="5">
    <source>
        <dbReference type="Proteomes" id="UP000008281"/>
    </source>
</evidence>
<evidence type="ECO:0000313" key="4">
    <source>
        <dbReference type="EMBL" id="EFO88335.1"/>
    </source>
</evidence>
<accession>E3N6Z5</accession>
<feature type="chain" id="PRO_5003178130" description="Domain of unknown function WSN domain-containing protein" evidence="2">
    <location>
        <begin position="17"/>
        <end position="868"/>
    </location>
</feature>
<dbReference type="PANTHER" id="PTHR31227:SF1">
    <property type="entry name" value="DOMAIN OF UNKNOWN FUNCTION WSN DOMAIN-CONTAINING PROTEIN"/>
    <property type="match status" value="1"/>
</dbReference>
<sequence length="868" mass="96847">MRIKLHFLFFMGLAMASSRDTASSSLPNSIIKKIDSVTDRADYVSIDPHYSSLTKQIPNKIKGFAEDVGSTRISSHIINRYRSFKESADNVGPSRLSTDIINRYRSFKESANSEFFLLSSSTNYSFSATNHQTDPNHPPPTLHESMPPRRKRSISTSSSALFRLRRSSNGMSYSFSVHHPTPIFFSDATFSTLQSHISALARVVTGVSLYNGLIDKSISSDHAITELMNLGSIQLKDLETFDNKKVDEFVKKLKKTSTEMGAQSVTLEKQIVDLYTMKNVWNGSKNFETIPDEASFKGLQYLENLDLTVLENFKVGTDSQKSLESLTNAAKAVVDAIEKGNALKTLKQMNPFHQFAQLVEHCSNAKPEGIKFLTPAETTPLKTNLKMLQGFSSKTEVLSTLSRIASSGMEASSGRMHTSGLINGHRDLNQLSNDVENAWLHNSLGTFDVKEGLSVFTGLAEKMSALDEKWNSARTKTVRRSLQTARNLESSSNFVKYNPDSLDTAFQSFQTFPIYSQRLDSLKALSKDFIKLLKVVEIVYFISRSKSLESSKTHLLLLKNGEKVKDVVGRIMQQLTFYASIPTDPQIKQYKEFFDFLKTLNEDFTSLSAATQFVIDLRNLKDEQSFETDITTASSAVSGSSKHISTIRSKIEEIIQSETGKKLVGLKELVKFSKPLGDSSEALSRVQKVLERKKELLDFVENGHLVEGVVELFPDPSDQFEVRKDWAGFDELSSKILNQLDKIQKWIDGLVTSEELDSYGSALEKLSGLGDVDLEMSKRLQAIDFLLKQIDRFKLQSPADEVVKFKETITPLESLNLEFSKFDASLSTMSSTLTGLKNTGGKAVKSTTMAAGLLGEEKKLTARKDTVK</sequence>
<gene>
    <name evidence="4" type="ORF">CRE_12232</name>
</gene>
<name>E3N6Z5_CAERE</name>
<dbReference type="InParanoid" id="E3N6Z5"/>
<evidence type="ECO:0000256" key="2">
    <source>
        <dbReference type="SAM" id="SignalP"/>
    </source>
</evidence>
<proteinExistence type="predicted"/>
<dbReference type="OrthoDB" id="5877199at2759"/>
<dbReference type="InterPro" id="IPR003125">
    <property type="entry name" value="WSN"/>
</dbReference>
<feature type="domain" description="Domain of unknown function WSN" evidence="3">
    <location>
        <begin position="188"/>
        <end position="256"/>
    </location>
</feature>
<keyword evidence="5" id="KW-1185">Reference proteome</keyword>
<reference evidence="4" key="1">
    <citation type="submission" date="2007-07" db="EMBL/GenBank/DDBJ databases">
        <title>PCAP assembly of the Caenorhabditis remanei genome.</title>
        <authorList>
            <consortium name="The Caenorhabditis remanei Sequencing Consortium"/>
            <person name="Wilson R.K."/>
        </authorList>
    </citation>
    <scope>NUCLEOTIDE SEQUENCE [LARGE SCALE GENOMIC DNA]</scope>
    <source>
        <strain evidence="4">PB4641</strain>
    </source>
</reference>
<dbReference type="SMART" id="SM00453">
    <property type="entry name" value="WSN"/>
    <property type="match status" value="1"/>
</dbReference>
<evidence type="ECO:0000256" key="1">
    <source>
        <dbReference type="SAM" id="MobiDB-lite"/>
    </source>
</evidence>
<dbReference type="FunCoup" id="E3N6Z5">
    <property type="interactions" value="657"/>
</dbReference>